<dbReference type="Proteomes" id="UP000620156">
    <property type="component" value="Unassembled WGS sequence"/>
</dbReference>
<reference evidence="1" key="1">
    <citation type="journal article" date="2014" name="Int. J. Syst. Evol. Microbiol.">
        <title>Complete genome sequence of Corynebacterium casei LMG S-19264T (=DSM 44701T), isolated from a smear-ripened cheese.</title>
        <authorList>
            <consortium name="US DOE Joint Genome Institute (JGI-PGF)"/>
            <person name="Walter F."/>
            <person name="Albersmeier A."/>
            <person name="Kalinowski J."/>
            <person name="Ruckert C."/>
        </authorList>
    </citation>
    <scope>NUCLEOTIDE SEQUENCE</scope>
    <source>
        <strain evidence="1">JCM 3131</strain>
    </source>
</reference>
<reference evidence="1" key="2">
    <citation type="submission" date="2020-09" db="EMBL/GenBank/DDBJ databases">
        <authorList>
            <person name="Sun Q."/>
            <person name="Ohkuma M."/>
        </authorList>
    </citation>
    <scope>NUCLEOTIDE SEQUENCE</scope>
    <source>
        <strain evidence="1">JCM 3131</strain>
    </source>
</reference>
<proteinExistence type="predicted"/>
<evidence type="ECO:0000313" key="2">
    <source>
        <dbReference type="Proteomes" id="UP000620156"/>
    </source>
</evidence>
<organism evidence="1 2">
    <name type="scientific">Streptomyces ruber</name>
    <dbReference type="NCBI Taxonomy" id="83378"/>
    <lineage>
        <taxon>Bacteria</taxon>
        <taxon>Bacillati</taxon>
        <taxon>Actinomycetota</taxon>
        <taxon>Actinomycetes</taxon>
        <taxon>Kitasatosporales</taxon>
        <taxon>Streptomycetaceae</taxon>
        <taxon>Streptomyces</taxon>
    </lineage>
</organism>
<sequence length="139" mass="13597">MTAPKQLRRARSPLGRWRALLLLGLLAGLLGMHALGPADAVASGGHSSHHSAAVPAHAGMEMAGAAFICHGDGSGGGHAQHADATCASGAIGAGPVLPAPMPDPVGSAPPADHLPGAFAAAPDGGRAPPTLAELQLLRI</sequence>
<dbReference type="AlphaFoldDB" id="A0A918B9M0"/>
<gene>
    <name evidence="1" type="ORF">GCM10010145_17560</name>
</gene>
<dbReference type="InterPro" id="IPR046151">
    <property type="entry name" value="DUF6153"/>
</dbReference>
<dbReference type="RefSeq" id="WP_189216128.1">
    <property type="nucleotide sequence ID" value="NZ_BMQK01000003.1"/>
</dbReference>
<protein>
    <submittedName>
        <fullName evidence="1">Uncharacterized protein</fullName>
    </submittedName>
</protein>
<evidence type="ECO:0000313" key="1">
    <source>
        <dbReference type="EMBL" id="GGQ49200.1"/>
    </source>
</evidence>
<dbReference type="EMBL" id="BMQK01000003">
    <property type="protein sequence ID" value="GGQ49200.1"/>
    <property type="molecule type" value="Genomic_DNA"/>
</dbReference>
<comment type="caution">
    <text evidence="1">The sequence shown here is derived from an EMBL/GenBank/DDBJ whole genome shotgun (WGS) entry which is preliminary data.</text>
</comment>
<dbReference type="Pfam" id="PF19650">
    <property type="entry name" value="DUF6153"/>
    <property type="match status" value="1"/>
</dbReference>
<keyword evidence="2" id="KW-1185">Reference proteome</keyword>
<accession>A0A918B9M0</accession>
<name>A0A918B9M0_9ACTN</name>